<comment type="caution">
    <text evidence="1">The sequence shown here is derived from an EMBL/GenBank/DDBJ whole genome shotgun (WGS) entry which is preliminary data.</text>
</comment>
<proteinExistence type="predicted"/>
<reference evidence="1" key="2">
    <citation type="submission" date="2020-11" db="EMBL/GenBank/DDBJ databases">
        <authorList>
            <person name="McCartney M.A."/>
            <person name="Auch B."/>
            <person name="Kono T."/>
            <person name="Mallez S."/>
            <person name="Becker A."/>
            <person name="Gohl D.M."/>
            <person name="Silverstein K.A.T."/>
            <person name="Koren S."/>
            <person name="Bechman K.B."/>
            <person name="Herman A."/>
            <person name="Abrahante J.E."/>
            <person name="Garbe J."/>
        </authorList>
    </citation>
    <scope>NUCLEOTIDE SEQUENCE</scope>
    <source>
        <strain evidence="1">Duluth1</strain>
        <tissue evidence="1">Whole animal</tissue>
    </source>
</reference>
<reference evidence="1" key="1">
    <citation type="journal article" date="2019" name="bioRxiv">
        <title>The Genome of the Zebra Mussel, Dreissena polymorpha: A Resource for Invasive Species Research.</title>
        <authorList>
            <person name="McCartney M.A."/>
            <person name="Auch B."/>
            <person name="Kono T."/>
            <person name="Mallez S."/>
            <person name="Zhang Y."/>
            <person name="Obille A."/>
            <person name="Becker A."/>
            <person name="Abrahante J.E."/>
            <person name="Garbe J."/>
            <person name="Badalamenti J.P."/>
            <person name="Herman A."/>
            <person name="Mangelson H."/>
            <person name="Liachko I."/>
            <person name="Sullivan S."/>
            <person name="Sone E.D."/>
            <person name="Koren S."/>
            <person name="Silverstein K.A.T."/>
            <person name="Beckman K.B."/>
            <person name="Gohl D.M."/>
        </authorList>
    </citation>
    <scope>NUCLEOTIDE SEQUENCE</scope>
    <source>
        <strain evidence="1">Duluth1</strain>
        <tissue evidence="1">Whole animal</tissue>
    </source>
</reference>
<keyword evidence="2" id="KW-1185">Reference proteome</keyword>
<sequence>MLPYHSRQIGSLYFSTPRKVKIFGIRIDAIPKQVNFHLDEHDTIGQDGSLSGGPNAVLSMIDWALYTYSGEHRECAFHADNCPDKLV</sequence>
<dbReference type="Proteomes" id="UP000828390">
    <property type="component" value="Unassembled WGS sequence"/>
</dbReference>
<evidence type="ECO:0000313" key="1">
    <source>
        <dbReference type="EMBL" id="KAH3865066.1"/>
    </source>
</evidence>
<name>A0A9D4RE26_DREPO</name>
<dbReference type="PANTHER" id="PTHR34415">
    <property type="entry name" value="INTEGRASE CATALYTIC DOMAIN-CONTAINING PROTEIN"/>
    <property type="match status" value="1"/>
</dbReference>
<dbReference type="AlphaFoldDB" id="A0A9D4RE26"/>
<protein>
    <submittedName>
        <fullName evidence="1">Uncharacterized protein</fullName>
    </submittedName>
</protein>
<organism evidence="1 2">
    <name type="scientific">Dreissena polymorpha</name>
    <name type="common">Zebra mussel</name>
    <name type="synonym">Mytilus polymorpha</name>
    <dbReference type="NCBI Taxonomy" id="45954"/>
    <lineage>
        <taxon>Eukaryota</taxon>
        <taxon>Metazoa</taxon>
        <taxon>Spiralia</taxon>
        <taxon>Lophotrochozoa</taxon>
        <taxon>Mollusca</taxon>
        <taxon>Bivalvia</taxon>
        <taxon>Autobranchia</taxon>
        <taxon>Heteroconchia</taxon>
        <taxon>Euheterodonta</taxon>
        <taxon>Imparidentia</taxon>
        <taxon>Neoheterodontei</taxon>
        <taxon>Myida</taxon>
        <taxon>Dreissenoidea</taxon>
        <taxon>Dreissenidae</taxon>
        <taxon>Dreissena</taxon>
    </lineage>
</organism>
<gene>
    <name evidence="1" type="ORF">DPMN_028104</name>
</gene>
<evidence type="ECO:0000313" key="2">
    <source>
        <dbReference type="Proteomes" id="UP000828390"/>
    </source>
</evidence>
<accession>A0A9D4RE26</accession>
<dbReference type="PANTHER" id="PTHR34415:SF1">
    <property type="entry name" value="INTEGRASE CATALYTIC DOMAIN-CONTAINING PROTEIN"/>
    <property type="match status" value="1"/>
</dbReference>
<dbReference type="EMBL" id="JAIWYP010000002">
    <property type="protein sequence ID" value="KAH3865066.1"/>
    <property type="molecule type" value="Genomic_DNA"/>
</dbReference>